<comment type="caution">
    <text evidence="1">The sequence shown here is derived from an EMBL/GenBank/DDBJ whole genome shotgun (WGS) entry which is preliminary data.</text>
</comment>
<keyword evidence="2" id="KW-1185">Reference proteome</keyword>
<organism evidence="1 2">
    <name type="scientific">Aureimonas phyllosphaerae</name>
    <dbReference type="NCBI Taxonomy" id="1166078"/>
    <lineage>
        <taxon>Bacteria</taxon>
        <taxon>Pseudomonadati</taxon>
        <taxon>Pseudomonadota</taxon>
        <taxon>Alphaproteobacteria</taxon>
        <taxon>Hyphomicrobiales</taxon>
        <taxon>Aurantimonadaceae</taxon>
        <taxon>Aureimonas</taxon>
    </lineage>
</organism>
<dbReference type="AlphaFoldDB" id="A0A7W6BSI9"/>
<proteinExistence type="predicted"/>
<dbReference type="Proteomes" id="UP000531216">
    <property type="component" value="Unassembled WGS sequence"/>
</dbReference>
<reference evidence="1 2" key="1">
    <citation type="submission" date="2020-08" db="EMBL/GenBank/DDBJ databases">
        <title>Genomic Encyclopedia of Type Strains, Phase IV (KMG-IV): sequencing the most valuable type-strain genomes for metagenomic binning, comparative biology and taxonomic classification.</title>
        <authorList>
            <person name="Goeker M."/>
        </authorList>
    </citation>
    <scope>NUCLEOTIDE SEQUENCE [LARGE SCALE GENOMIC DNA]</scope>
    <source>
        <strain evidence="1 2">DSM 25024</strain>
    </source>
</reference>
<dbReference type="EMBL" id="JACIDO010000001">
    <property type="protein sequence ID" value="MBB3934228.1"/>
    <property type="molecule type" value="Genomic_DNA"/>
</dbReference>
<accession>A0A7W6BSI9</accession>
<evidence type="ECO:0000313" key="2">
    <source>
        <dbReference type="Proteomes" id="UP000531216"/>
    </source>
</evidence>
<evidence type="ECO:0000313" key="1">
    <source>
        <dbReference type="EMBL" id="MBB3934228.1"/>
    </source>
</evidence>
<protein>
    <submittedName>
        <fullName evidence="1">Uncharacterized protein</fullName>
    </submittedName>
</protein>
<sequence>MSPDLLGVRFRAAGRRTLGPRAGVVPVAHDQRTVR</sequence>
<gene>
    <name evidence="1" type="ORF">GGR05_000339</name>
</gene>
<name>A0A7W6BSI9_9HYPH</name>